<accession>A0AAD7Z5R4</accession>
<evidence type="ECO:0000313" key="2">
    <source>
        <dbReference type="EMBL" id="KAJ9574404.1"/>
    </source>
</evidence>
<evidence type="ECO:0000256" key="1">
    <source>
        <dbReference type="SAM" id="MobiDB-lite"/>
    </source>
</evidence>
<name>A0AAD7Z5R4_DIPPU</name>
<reference evidence="2" key="1">
    <citation type="journal article" date="2023" name="IScience">
        <title>Live-bearing cockroach genome reveals convergent evolutionary mechanisms linked to viviparity in insects and beyond.</title>
        <authorList>
            <person name="Fouks B."/>
            <person name="Harrison M.C."/>
            <person name="Mikhailova A.A."/>
            <person name="Marchal E."/>
            <person name="English S."/>
            <person name="Carruthers M."/>
            <person name="Jennings E.C."/>
            <person name="Chiamaka E.L."/>
            <person name="Frigard R.A."/>
            <person name="Pippel M."/>
            <person name="Attardo G.M."/>
            <person name="Benoit J.B."/>
            <person name="Bornberg-Bauer E."/>
            <person name="Tobe S.S."/>
        </authorList>
    </citation>
    <scope>NUCLEOTIDE SEQUENCE</scope>
    <source>
        <strain evidence="2">Stay&amp;Tobe</strain>
    </source>
</reference>
<feature type="non-terminal residue" evidence="2">
    <location>
        <position position="120"/>
    </location>
</feature>
<feature type="region of interest" description="Disordered" evidence="1">
    <location>
        <begin position="1"/>
        <end position="38"/>
    </location>
</feature>
<dbReference type="AlphaFoldDB" id="A0AAD7Z5R4"/>
<feature type="non-terminal residue" evidence="2">
    <location>
        <position position="1"/>
    </location>
</feature>
<protein>
    <submittedName>
        <fullName evidence="2">Uncharacterized protein</fullName>
    </submittedName>
</protein>
<sequence length="120" mass="13573">RVMRRKQRKGDALVENRRPHYRKSSEISKGRTKTPDGTGGRACFTMCGGGLRPACSDNTNGLEKVILQHKNARLTLVRHATSSYKQAEGQRLQTRGVFKSMRQSLRASWNDFIIRELQAG</sequence>
<dbReference type="EMBL" id="JASPKZ010010349">
    <property type="protein sequence ID" value="KAJ9574404.1"/>
    <property type="molecule type" value="Genomic_DNA"/>
</dbReference>
<keyword evidence="3" id="KW-1185">Reference proteome</keyword>
<dbReference type="Proteomes" id="UP001233999">
    <property type="component" value="Unassembled WGS sequence"/>
</dbReference>
<feature type="compositionally biased region" description="Basic and acidic residues" evidence="1">
    <location>
        <begin position="9"/>
        <end position="29"/>
    </location>
</feature>
<evidence type="ECO:0000313" key="3">
    <source>
        <dbReference type="Proteomes" id="UP001233999"/>
    </source>
</evidence>
<comment type="caution">
    <text evidence="2">The sequence shown here is derived from an EMBL/GenBank/DDBJ whole genome shotgun (WGS) entry which is preliminary data.</text>
</comment>
<reference evidence="2" key="2">
    <citation type="submission" date="2023-05" db="EMBL/GenBank/DDBJ databases">
        <authorList>
            <person name="Fouks B."/>
        </authorList>
    </citation>
    <scope>NUCLEOTIDE SEQUENCE</scope>
    <source>
        <strain evidence="2">Stay&amp;Tobe</strain>
        <tissue evidence="2">Testes</tissue>
    </source>
</reference>
<gene>
    <name evidence="2" type="ORF">L9F63_025951</name>
</gene>
<organism evidence="2 3">
    <name type="scientific">Diploptera punctata</name>
    <name type="common">Pacific beetle cockroach</name>
    <dbReference type="NCBI Taxonomy" id="6984"/>
    <lineage>
        <taxon>Eukaryota</taxon>
        <taxon>Metazoa</taxon>
        <taxon>Ecdysozoa</taxon>
        <taxon>Arthropoda</taxon>
        <taxon>Hexapoda</taxon>
        <taxon>Insecta</taxon>
        <taxon>Pterygota</taxon>
        <taxon>Neoptera</taxon>
        <taxon>Polyneoptera</taxon>
        <taxon>Dictyoptera</taxon>
        <taxon>Blattodea</taxon>
        <taxon>Blaberoidea</taxon>
        <taxon>Blaberidae</taxon>
        <taxon>Diplopterinae</taxon>
        <taxon>Diploptera</taxon>
    </lineage>
</organism>
<proteinExistence type="predicted"/>